<keyword evidence="8" id="KW-1185">Reference proteome</keyword>
<dbReference type="SUPFAM" id="SSF53474">
    <property type="entry name" value="alpha/beta-Hydrolases"/>
    <property type="match status" value="1"/>
</dbReference>
<name>A0AA39Q5X9_9AGAR</name>
<reference evidence="7" key="1">
    <citation type="submission" date="2023-06" db="EMBL/GenBank/DDBJ databases">
        <authorList>
            <consortium name="Lawrence Berkeley National Laboratory"/>
            <person name="Ahrendt S."/>
            <person name="Sahu N."/>
            <person name="Indic B."/>
            <person name="Wong-Bajracharya J."/>
            <person name="Merenyi Z."/>
            <person name="Ke H.-M."/>
            <person name="Monk M."/>
            <person name="Kocsube S."/>
            <person name="Drula E."/>
            <person name="Lipzen A."/>
            <person name="Balint B."/>
            <person name="Henrissat B."/>
            <person name="Andreopoulos B."/>
            <person name="Martin F.M."/>
            <person name="Harder C.B."/>
            <person name="Rigling D."/>
            <person name="Ford K.L."/>
            <person name="Foster G.D."/>
            <person name="Pangilinan J."/>
            <person name="Papanicolaou A."/>
            <person name="Barry K."/>
            <person name="LaButti K."/>
            <person name="Viragh M."/>
            <person name="Koriabine M."/>
            <person name="Yan M."/>
            <person name="Riley R."/>
            <person name="Champramary S."/>
            <person name="Plett K.L."/>
            <person name="Tsai I.J."/>
            <person name="Slot J."/>
            <person name="Sipos G."/>
            <person name="Plett J."/>
            <person name="Nagy L.G."/>
            <person name="Grigoriev I.V."/>
        </authorList>
    </citation>
    <scope>NUCLEOTIDE SEQUENCE</scope>
    <source>
        <strain evidence="7">HWK02</strain>
    </source>
</reference>
<dbReference type="Pfam" id="PF00135">
    <property type="entry name" value="COesterase"/>
    <property type="match status" value="1"/>
</dbReference>
<dbReference type="PROSITE" id="PS00122">
    <property type="entry name" value="CARBOXYLESTERASE_B_1"/>
    <property type="match status" value="1"/>
</dbReference>
<dbReference type="InterPro" id="IPR019826">
    <property type="entry name" value="Carboxylesterase_B_AS"/>
</dbReference>
<evidence type="ECO:0000256" key="2">
    <source>
        <dbReference type="ARBA" id="ARBA00010515"/>
    </source>
</evidence>
<sequence length="598" mass="64159">MKTPELLPRTDMAVVNGFLAKLRHPLSAGRWHDLSIWDLLCIYSQRRRTKCLVFAPTATTMLYPAFLVILASVLELCGAQSTPVVDLGYATYRGTFNLAGSNNTQFLGIRYAAPPSGSLRWQAPRTPGFIAGIQNATTEPPGCLQAGTGAAPSNSFPANKRDSLAVSNPEDCLFLNVHTPGQLDSHGPGKSLPVVVWIHGGGYVAGSASSFDGNDLIRESGNGVVAVIIQYRLGLFGFLAGEAVKANGRLNAGLLDQQFALQWVQEHIAKFGGDPGRVTIWGESAGAGSVLQQVIANDGKTSPPLFRAAITSSSFLPSQYAFNDVVPEFLFNSVLSGTNCTEAANTLACLRNVDVNLLEQINVNLCGSGFFGTFVFVPVVDGDFITQRPALALLEGKVNGEALMSVTNADEGSLFVNASTANTVQVPEYLIQLFPSLSDQNRDVAVAKYSGLGAPIDQVTLIMGESIFVCPTYFLLRAFRGKRAFKGQFAIPPATHGMDVAFYFTANPSTVPAFNNAAFDEAFADSFLAFAVSLDPNHTFEPTITPNWVPFSFQQGHQVEMRFNRTEGGDPAVSPFTTPADLLDRCSFWESVGPEIGQ</sequence>
<evidence type="ECO:0000259" key="6">
    <source>
        <dbReference type="Pfam" id="PF00135"/>
    </source>
</evidence>
<dbReference type="InterPro" id="IPR002018">
    <property type="entry name" value="CarbesteraseB"/>
</dbReference>
<keyword evidence="5" id="KW-0472">Membrane</keyword>
<evidence type="ECO:0000313" key="8">
    <source>
        <dbReference type="Proteomes" id="UP001175228"/>
    </source>
</evidence>
<dbReference type="AlphaFoldDB" id="A0AA39Q5X9"/>
<comment type="similarity">
    <text evidence="2">Belongs to the 'GDXG' lipolytic enzyme family.</text>
</comment>
<dbReference type="PROSITE" id="PS01173">
    <property type="entry name" value="LIPASE_GDXG_HIS"/>
    <property type="match status" value="1"/>
</dbReference>
<keyword evidence="5" id="KW-0812">Transmembrane</keyword>
<keyword evidence="3 4" id="KW-0378">Hydrolase</keyword>
<evidence type="ECO:0000256" key="5">
    <source>
        <dbReference type="SAM" id="Phobius"/>
    </source>
</evidence>
<accession>A0AA39Q5X9</accession>
<evidence type="ECO:0000313" key="7">
    <source>
        <dbReference type="EMBL" id="KAK0496863.1"/>
    </source>
</evidence>
<feature type="domain" description="Carboxylesterase type B" evidence="6">
    <location>
        <begin position="82"/>
        <end position="564"/>
    </location>
</feature>
<evidence type="ECO:0000256" key="1">
    <source>
        <dbReference type="ARBA" id="ARBA00005964"/>
    </source>
</evidence>
<dbReference type="EMBL" id="JAUEPU010000014">
    <property type="protein sequence ID" value="KAK0496863.1"/>
    <property type="molecule type" value="Genomic_DNA"/>
</dbReference>
<dbReference type="InterPro" id="IPR050309">
    <property type="entry name" value="Type-B_Carboxylest/Lipase"/>
</dbReference>
<dbReference type="GO" id="GO:0016787">
    <property type="term" value="F:hydrolase activity"/>
    <property type="evidence" value="ECO:0007669"/>
    <property type="project" value="UniProtKB-KW"/>
</dbReference>
<dbReference type="PANTHER" id="PTHR11559">
    <property type="entry name" value="CARBOXYLESTERASE"/>
    <property type="match status" value="1"/>
</dbReference>
<evidence type="ECO:0000256" key="4">
    <source>
        <dbReference type="RuleBase" id="RU361235"/>
    </source>
</evidence>
<evidence type="ECO:0000256" key="3">
    <source>
        <dbReference type="ARBA" id="ARBA00022801"/>
    </source>
</evidence>
<dbReference type="EC" id="3.1.1.-" evidence="4"/>
<gene>
    <name evidence="7" type="ORF">EDD18DRAFT_180035</name>
</gene>
<comment type="similarity">
    <text evidence="1 4">Belongs to the type-B carboxylesterase/lipase family.</text>
</comment>
<dbReference type="Proteomes" id="UP001175228">
    <property type="component" value="Unassembled WGS sequence"/>
</dbReference>
<protein>
    <recommendedName>
        <fullName evidence="4">Carboxylic ester hydrolase</fullName>
        <ecNumber evidence="4">3.1.1.-</ecNumber>
    </recommendedName>
</protein>
<dbReference type="Gene3D" id="3.40.50.1820">
    <property type="entry name" value="alpha/beta hydrolase"/>
    <property type="match status" value="1"/>
</dbReference>
<organism evidence="7 8">
    <name type="scientific">Armillaria luteobubalina</name>
    <dbReference type="NCBI Taxonomy" id="153913"/>
    <lineage>
        <taxon>Eukaryota</taxon>
        <taxon>Fungi</taxon>
        <taxon>Dikarya</taxon>
        <taxon>Basidiomycota</taxon>
        <taxon>Agaricomycotina</taxon>
        <taxon>Agaricomycetes</taxon>
        <taxon>Agaricomycetidae</taxon>
        <taxon>Agaricales</taxon>
        <taxon>Marasmiineae</taxon>
        <taxon>Physalacriaceae</taxon>
        <taxon>Armillaria</taxon>
    </lineage>
</organism>
<dbReference type="InterPro" id="IPR002168">
    <property type="entry name" value="Lipase_GDXG_HIS_AS"/>
</dbReference>
<keyword evidence="5" id="KW-1133">Transmembrane helix</keyword>
<dbReference type="InterPro" id="IPR029058">
    <property type="entry name" value="AB_hydrolase_fold"/>
</dbReference>
<comment type="caution">
    <text evidence="7">The sequence shown here is derived from an EMBL/GenBank/DDBJ whole genome shotgun (WGS) entry which is preliminary data.</text>
</comment>
<proteinExistence type="inferred from homology"/>
<feature type="transmembrane region" description="Helical" evidence="5">
    <location>
        <begin position="52"/>
        <end position="74"/>
    </location>
</feature>